<proteinExistence type="predicted"/>
<keyword evidence="1" id="KW-0560">Oxidoreductase</keyword>
<dbReference type="SUPFAM" id="SSF51735">
    <property type="entry name" value="NAD(P)-binding Rossmann-fold domains"/>
    <property type="match status" value="1"/>
</dbReference>
<dbReference type="GO" id="GO:0016491">
    <property type="term" value="F:oxidoreductase activity"/>
    <property type="evidence" value="ECO:0007669"/>
    <property type="project" value="UniProtKB-KW"/>
</dbReference>
<evidence type="ECO:0000313" key="3">
    <source>
        <dbReference type="Proteomes" id="UP000054166"/>
    </source>
</evidence>
<name>A0A0C3CNW0_PILCF</name>
<dbReference type="EMBL" id="KN832971">
    <property type="protein sequence ID" value="KIM91422.1"/>
    <property type="molecule type" value="Genomic_DNA"/>
</dbReference>
<reference evidence="3" key="2">
    <citation type="submission" date="2015-01" db="EMBL/GenBank/DDBJ databases">
        <title>Evolutionary Origins and Diversification of the Mycorrhizal Mutualists.</title>
        <authorList>
            <consortium name="DOE Joint Genome Institute"/>
            <consortium name="Mycorrhizal Genomics Consortium"/>
            <person name="Kohler A."/>
            <person name="Kuo A."/>
            <person name="Nagy L.G."/>
            <person name="Floudas D."/>
            <person name="Copeland A."/>
            <person name="Barry K.W."/>
            <person name="Cichocki N."/>
            <person name="Veneault-Fourrey C."/>
            <person name="LaButti K."/>
            <person name="Lindquist E.A."/>
            <person name="Lipzen A."/>
            <person name="Lundell T."/>
            <person name="Morin E."/>
            <person name="Murat C."/>
            <person name="Riley R."/>
            <person name="Ohm R."/>
            <person name="Sun H."/>
            <person name="Tunlid A."/>
            <person name="Henrissat B."/>
            <person name="Grigoriev I.V."/>
            <person name="Hibbett D.S."/>
            <person name="Martin F."/>
        </authorList>
    </citation>
    <scope>NUCLEOTIDE SEQUENCE [LARGE SCALE GENOMIC DNA]</scope>
    <source>
        <strain evidence="3">F 1598</strain>
    </source>
</reference>
<dbReference type="InParanoid" id="A0A0C3CNW0"/>
<dbReference type="Gene3D" id="3.40.50.720">
    <property type="entry name" value="NAD(P)-binding Rossmann-like Domain"/>
    <property type="match status" value="1"/>
</dbReference>
<organism evidence="2 3">
    <name type="scientific">Piloderma croceum (strain F 1598)</name>
    <dbReference type="NCBI Taxonomy" id="765440"/>
    <lineage>
        <taxon>Eukaryota</taxon>
        <taxon>Fungi</taxon>
        <taxon>Dikarya</taxon>
        <taxon>Basidiomycota</taxon>
        <taxon>Agaricomycotina</taxon>
        <taxon>Agaricomycetes</taxon>
        <taxon>Agaricomycetidae</taxon>
        <taxon>Atheliales</taxon>
        <taxon>Atheliaceae</taxon>
        <taxon>Piloderma</taxon>
    </lineage>
</organism>
<accession>A0A0C3CNW0</accession>
<dbReference type="Proteomes" id="UP000054166">
    <property type="component" value="Unassembled WGS sequence"/>
</dbReference>
<dbReference type="STRING" id="765440.A0A0C3CNW0"/>
<protein>
    <submittedName>
        <fullName evidence="2">Uncharacterized protein</fullName>
    </submittedName>
</protein>
<gene>
    <name evidence="2" type="ORF">PILCRDRAFT_810696</name>
</gene>
<keyword evidence="3" id="KW-1185">Reference proteome</keyword>
<dbReference type="Pfam" id="PF00106">
    <property type="entry name" value="adh_short"/>
    <property type="match status" value="1"/>
</dbReference>
<sequence>MGTRSEEKAKAAIEQLRASGLGDKADNIVWLDIDLTYPRKAKEAAEFILAHEQRLDILINNAGKQVTPWSRTSDGISDSMAINHLSPFVFTNTLLPLMKMTAQLPSSDVRIVNVSSMVYSWIDKPKYDSLEAFNSDFNSAFNPRMDLYCYTKLANILHAKELQKRLDVDNVPIIVTSIHPGGVWTDGAQAYLKTLPFRRLWLGILWIFLVPPERGADTSVFAAVSPVIRANPGKYKGEYLVPVGKLKTLNAHARNPQLAKDLWETSEKQLASLQS</sequence>
<dbReference type="InterPro" id="IPR036291">
    <property type="entry name" value="NAD(P)-bd_dom_sf"/>
</dbReference>
<evidence type="ECO:0000313" key="2">
    <source>
        <dbReference type="EMBL" id="KIM91422.1"/>
    </source>
</evidence>
<reference evidence="2 3" key="1">
    <citation type="submission" date="2014-04" db="EMBL/GenBank/DDBJ databases">
        <authorList>
            <consortium name="DOE Joint Genome Institute"/>
            <person name="Kuo A."/>
            <person name="Tarkka M."/>
            <person name="Buscot F."/>
            <person name="Kohler A."/>
            <person name="Nagy L.G."/>
            <person name="Floudas D."/>
            <person name="Copeland A."/>
            <person name="Barry K.W."/>
            <person name="Cichocki N."/>
            <person name="Veneault-Fourrey C."/>
            <person name="LaButti K."/>
            <person name="Lindquist E.A."/>
            <person name="Lipzen A."/>
            <person name="Lundell T."/>
            <person name="Morin E."/>
            <person name="Murat C."/>
            <person name="Sun H."/>
            <person name="Tunlid A."/>
            <person name="Henrissat B."/>
            <person name="Grigoriev I.V."/>
            <person name="Hibbett D.S."/>
            <person name="Martin F."/>
            <person name="Nordberg H.P."/>
            <person name="Cantor M.N."/>
            <person name="Hua S.X."/>
        </authorList>
    </citation>
    <scope>NUCLEOTIDE SEQUENCE [LARGE SCALE GENOMIC DNA]</scope>
    <source>
        <strain evidence="2 3">F 1598</strain>
    </source>
</reference>
<evidence type="ECO:0000256" key="1">
    <source>
        <dbReference type="ARBA" id="ARBA00023002"/>
    </source>
</evidence>
<dbReference type="AlphaFoldDB" id="A0A0C3CNW0"/>
<dbReference type="OrthoDB" id="191139at2759"/>
<dbReference type="InterPro" id="IPR002347">
    <property type="entry name" value="SDR_fam"/>
</dbReference>
<dbReference type="PANTHER" id="PTHR43157:SF31">
    <property type="entry name" value="PHOSPHATIDYLINOSITOL-GLYCAN BIOSYNTHESIS CLASS F PROTEIN"/>
    <property type="match status" value="1"/>
</dbReference>
<dbReference type="PANTHER" id="PTHR43157">
    <property type="entry name" value="PHOSPHATIDYLINOSITOL-GLYCAN BIOSYNTHESIS CLASS F PROTEIN-RELATED"/>
    <property type="match status" value="1"/>
</dbReference>
<dbReference type="HOGENOM" id="CLU_010194_44_6_1"/>